<dbReference type="GO" id="GO:0016020">
    <property type="term" value="C:membrane"/>
    <property type="evidence" value="ECO:0007669"/>
    <property type="project" value="UniProtKB-SubCell"/>
</dbReference>
<dbReference type="PRINTS" id="PR00813">
    <property type="entry name" value="BCTERIALGSPG"/>
</dbReference>
<dbReference type="NCBIfam" id="TIGR02532">
    <property type="entry name" value="IV_pilin_GFxxxE"/>
    <property type="match status" value="1"/>
</dbReference>
<evidence type="ECO:0000256" key="6">
    <source>
        <dbReference type="SAM" id="Phobius"/>
    </source>
</evidence>
<dbReference type="STRING" id="1817722.A2703_02320"/>
<dbReference type="Pfam" id="PF07963">
    <property type="entry name" value="N_methyl"/>
    <property type="match status" value="1"/>
</dbReference>
<dbReference type="SUPFAM" id="SSF54523">
    <property type="entry name" value="Pili subunits"/>
    <property type="match status" value="1"/>
</dbReference>
<dbReference type="Proteomes" id="UP000177979">
    <property type="component" value="Unassembled WGS sequence"/>
</dbReference>
<evidence type="ECO:0000256" key="5">
    <source>
        <dbReference type="ARBA" id="ARBA00023136"/>
    </source>
</evidence>
<comment type="caution">
    <text evidence="7">The sequence shown here is derived from an EMBL/GenBank/DDBJ whole genome shotgun (WGS) entry which is preliminary data.</text>
</comment>
<accession>A0A1F5EUW5</accession>
<keyword evidence="4 6" id="KW-1133">Transmembrane helix</keyword>
<name>A0A1F5EUW5_9BACT</name>
<evidence type="ECO:0000256" key="3">
    <source>
        <dbReference type="ARBA" id="ARBA00022692"/>
    </source>
</evidence>
<dbReference type="InterPro" id="IPR012902">
    <property type="entry name" value="N_methyl_site"/>
</dbReference>
<dbReference type="PANTHER" id="PTHR30093:SF44">
    <property type="entry name" value="TYPE II SECRETION SYSTEM CORE PROTEIN G"/>
    <property type="match status" value="1"/>
</dbReference>
<evidence type="ECO:0008006" key="9">
    <source>
        <dbReference type="Google" id="ProtNLM"/>
    </source>
</evidence>
<dbReference type="EMBL" id="MFAG01000039">
    <property type="protein sequence ID" value="OGD71177.1"/>
    <property type="molecule type" value="Genomic_DNA"/>
</dbReference>
<reference evidence="7 8" key="1">
    <citation type="journal article" date="2016" name="Nat. Commun.">
        <title>Thousands of microbial genomes shed light on interconnected biogeochemical processes in an aquifer system.</title>
        <authorList>
            <person name="Anantharaman K."/>
            <person name="Brown C.T."/>
            <person name="Hug L.A."/>
            <person name="Sharon I."/>
            <person name="Castelle C.J."/>
            <person name="Probst A.J."/>
            <person name="Thomas B.C."/>
            <person name="Singh A."/>
            <person name="Wilkins M.J."/>
            <person name="Karaoz U."/>
            <person name="Brodie E.L."/>
            <person name="Williams K.H."/>
            <person name="Hubbard S.S."/>
            <person name="Banfield J.F."/>
        </authorList>
    </citation>
    <scope>NUCLEOTIDE SEQUENCE [LARGE SCALE GENOMIC DNA]</scope>
</reference>
<evidence type="ECO:0000256" key="2">
    <source>
        <dbReference type="ARBA" id="ARBA00022481"/>
    </source>
</evidence>
<comment type="subcellular location">
    <subcellularLocation>
        <location evidence="1">Membrane</location>
        <topology evidence="1">Single-pass membrane protein</topology>
    </subcellularLocation>
</comment>
<sequence length="143" mass="15526">MEKMKNKATPKAMHLGGRGFTLLELLVVIGIIAILVSFSAVSYNAAQVRTRDTRRKVDLNAMRDALEQYYSATSFVYPTTCDAADINLKGSWPNDPGTYTYTQTCTATTYCICAQMETGSGGNSTNSSCTWGSGAYFCVANLQ</sequence>
<feature type="transmembrane region" description="Helical" evidence="6">
    <location>
        <begin position="20"/>
        <end position="46"/>
    </location>
</feature>
<dbReference type="Gene3D" id="3.30.700.10">
    <property type="entry name" value="Glycoprotein, Type 4 Pilin"/>
    <property type="match status" value="1"/>
</dbReference>
<dbReference type="InterPro" id="IPR045584">
    <property type="entry name" value="Pilin-like"/>
</dbReference>
<keyword evidence="2" id="KW-0488">Methylation</keyword>
<evidence type="ECO:0000256" key="1">
    <source>
        <dbReference type="ARBA" id="ARBA00004167"/>
    </source>
</evidence>
<keyword evidence="3 6" id="KW-0812">Transmembrane</keyword>
<organism evidence="7 8">
    <name type="scientific">Candidatus Collierbacteria bacterium RIFCSPHIGHO2_01_FULL_50_25</name>
    <dbReference type="NCBI Taxonomy" id="1817722"/>
    <lineage>
        <taxon>Bacteria</taxon>
        <taxon>Candidatus Collieribacteriota</taxon>
    </lineage>
</organism>
<gene>
    <name evidence="7" type="ORF">A2703_02320</name>
</gene>
<evidence type="ECO:0000313" key="7">
    <source>
        <dbReference type="EMBL" id="OGD71177.1"/>
    </source>
</evidence>
<evidence type="ECO:0000256" key="4">
    <source>
        <dbReference type="ARBA" id="ARBA00022989"/>
    </source>
</evidence>
<dbReference type="PANTHER" id="PTHR30093">
    <property type="entry name" value="GENERAL SECRETION PATHWAY PROTEIN G"/>
    <property type="match status" value="1"/>
</dbReference>
<dbReference type="GO" id="GO:0015628">
    <property type="term" value="P:protein secretion by the type II secretion system"/>
    <property type="evidence" value="ECO:0007669"/>
    <property type="project" value="InterPro"/>
</dbReference>
<evidence type="ECO:0000313" key="8">
    <source>
        <dbReference type="Proteomes" id="UP000177979"/>
    </source>
</evidence>
<keyword evidence="5 6" id="KW-0472">Membrane</keyword>
<dbReference type="AlphaFoldDB" id="A0A1F5EUW5"/>
<dbReference type="InterPro" id="IPR000983">
    <property type="entry name" value="Bac_GSPG_pilin"/>
</dbReference>
<protein>
    <recommendedName>
        <fullName evidence="9">Type II secretion system protein GspG C-terminal domain-containing protein</fullName>
    </recommendedName>
</protein>
<dbReference type="GO" id="GO:0015627">
    <property type="term" value="C:type II protein secretion system complex"/>
    <property type="evidence" value="ECO:0007669"/>
    <property type="project" value="InterPro"/>
</dbReference>
<proteinExistence type="predicted"/>